<evidence type="ECO:0000313" key="2">
    <source>
        <dbReference type="Proteomes" id="UP001281147"/>
    </source>
</evidence>
<sequence length="189" mass="20314">MGHRHPSPPGQQQIFNTAWSPARRRPDVVLLVISCVDDGSTTNFRYNLANAASGSATPTLEAFAPLIQIVYQQTDVDAHTIVYPTVTVTRAATTNEATDGATGLNTGEQAAIGIGVVALLLLGVAIVFAWLLLRQRRRKTTPQELPGHASGNVVAEKRQSHQPIREIGGRQLNELGGSNTAELPERGYK</sequence>
<reference evidence="1" key="1">
    <citation type="submission" date="2023-07" db="EMBL/GenBank/DDBJ databases">
        <title>Black Yeasts Isolated from many extreme environments.</title>
        <authorList>
            <person name="Coleine C."/>
            <person name="Stajich J.E."/>
            <person name="Selbmann L."/>
        </authorList>
    </citation>
    <scope>NUCLEOTIDE SEQUENCE</scope>
    <source>
        <strain evidence="1">CCFEE 5714</strain>
    </source>
</reference>
<dbReference type="Proteomes" id="UP001281147">
    <property type="component" value="Unassembled WGS sequence"/>
</dbReference>
<protein>
    <submittedName>
        <fullName evidence="1">Uncharacterized protein</fullName>
    </submittedName>
</protein>
<proteinExistence type="predicted"/>
<keyword evidence="2" id="KW-1185">Reference proteome</keyword>
<gene>
    <name evidence="1" type="ORF">LTR37_012981</name>
</gene>
<name>A0ACC3MZ79_9PEZI</name>
<accession>A0ACC3MZ79</accession>
<evidence type="ECO:0000313" key="1">
    <source>
        <dbReference type="EMBL" id="KAK3705987.1"/>
    </source>
</evidence>
<organism evidence="1 2">
    <name type="scientific">Vermiconidia calcicola</name>
    <dbReference type="NCBI Taxonomy" id="1690605"/>
    <lineage>
        <taxon>Eukaryota</taxon>
        <taxon>Fungi</taxon>
        <taxon>Dikarya</taxon>
        <taxon>Ascomycota</taxon>
        <taxon>Pezizomycotina</taxon>
        <taxon>Dothideomycetes</taxon>
        <taxon>Dothideomycetidae</taxon>
        <taxon>Mycosphaerellales</taxon>
        <taxon>Extremaceae</taxon>
        <taxon>Vermiconidia</taxon>
    </lineage>
</organism>
<dbReference type="EMBL" id="JAUTXU010000124">
    <property type="protein sequence ID" value="KAK3705987.1"/>
    <property type="molecule type" value="Genomic_DNA"/>
</dbReference>
<comment type="caution">
    <text evidence="1">The sequence shown here is derived from an EMBL/GenBank/DDBJ whole genome shotgun (WGS) entry which is preliminary data.</text>
</comment>